<dbReference type="PANTHER" id="PTHR33121">
    <property type="entry name" value="CYCLIC DI-GMP PHOSPHODIESTERASE PDEF"/>
    <property type="match status" value="1"/>
</dbReference>
<dbReference type="Pfam" id="PF00563">
    <property type="entry name" value="EAL"/>
    <property type="match status" value="1"/>
</dbReference>
<evidence type="ECO:0000256" key="3">
    <source>
        <dbReference type="ARBA" id="ARBA00023015"/>
    </source>
</evidence>
<sequence>MHYHFIAEPLMETAGSLLGVEIFTRFYSENSRVLHPAFIIAMWDIEQKRRFLLDQLHAIDRKRTWFEEHSLFCSLNIDFDMALLACKEDEIKALLSAMPFVALELSESFPVNNDSTLIDTLSRGANALWLADLGSGNANVSLLLSGYFQVAKIDRAFFTAQVEKPTFPPLVKNIRQYCGRVIVEGIEQTRHIETVKNAGVWGMQGALFPSVTLQEVERLLQPERFH</sequence>
<comment type="caution">
    <text evidence="6">The sequence shown here is derived from an EMBL/GenBank/DDBJ whole genome shotgun (WGS) entry which is preliminary data.</text>
</comment>
<dbReference type="Gene3D" id="3.20.20.450">
    <property type="entry name" value="EAL domain"/>
    <property type="match status" value="1"/>
</dbReference>
<comment type="similarity">
    <text evidence="1">Belongs to the YdiV family.</text>
</comment>
<evidence type="ECO:0000313" key="6">
    <source>
        <dbReference type="EMBL" id="POU67743.1"/>
    </source>
</evidence>
<evidence type="ECO:0000256" key="4">
    <source>
        <dbReference type="ARBA" id="ARBA00023163"/>
    </source>
</evidence>
<dbReference type="InterPro" id="IPR035919">
    <property type="entry name" value="EAL_sf"/>
</dbReference>
<dbReference type="OrthoDB" id="6505665at2"/>
<gene>
    <name evidence="6" type="ORF">C3430_01190</name>
</gene>
<evidence type="ECO:0000256" key="1">
    <source>
        <dbReference type="ARBA" id="ARBA00010927"/>
    </source>
</evidence>
<keyword evidence="4" id="KW-0804">Transcription</keyword>
<evidence type="ECO:0000256" key="2">
    <source>
        <dbReference type="ARBA" id="ARBA00022491"/>
    </source>
</evidence>
<dbReference type="RefSeq" id="WP_103779134.1">
    <property type="nucleotide sequence ID" value="NZ_PQLX01000001.1"/>
</dbReference>
<reference evidence="6 7" key="1">
    <citation type="submission" date="2018-01" db="EMBL/GenBank/DDBJ databases">
        <title>Complete genome sequences of 14 Citrobacter spp. isolated from plant in Canada.</title>
        <authorList>
            <person name="Bhandare S.G."/>
            <person name="Colavecchio A."/>
            <person name="Jeukens J."/>
            <person name="Emond-Rheault J.-G."/>
            <person name="Freschi L."/>
            <person name="Hamel J."/>
            <person name="Kukavica-Ibrulj I."/>
            <person name="Levesque R."/>
            <person name="Goodridge L."/>
        </authorList>
    </citation>
    <scope>NUCLEOTIDE SEQUENCE [LARGE SCALE GENOMIC DNA]</scope>
    <source>
        <strain evidence="6 7">S1285</strain>
    </source>
</reference>
<dbReference type="InterPro" id="IPR001633">
    <property type="entry name" value="EAL_dom"/>
</dbReference>
<dbReference type="Proteomes" id="UP000237003">
    <property type="component" value="Unassembled WGS sequence"/>
</dbReference>
<dbReference type="AlphaFoldDB" id="A0A2S4S1L5"/>
<keyword evidence="2" id="KW-0678">Repressor</keyword>
<dbReference type="SMART" id="SM00052">
    <property type="entry name" value="EAL"/>
    <property type="match status" value="1"/>
</dbReference>
<dbReference type="PROSITE" id="PS50883">
    <property type="entry name" value="EAL"/>
    <property type="match status" value="1"/>
</dbReference>
<dbReference type="GO" id="GO:0071111">
    <property type="term" value="F:cyclic-guanylate-specific phosphodiesterase activity"/>
    <property type="evidence" value="ECO:0007669"/>
    <property type="project" value="InterPro"/>
</dbReference>
<dbReference type="SUPFAM" id="SSF141868">
    <property type="entry name" value="EAL domain-like"/>
    <property type="match status" value="1"/>
</dbReference>
<dbReference type="PANTHER" id="PTHR33121:SF69">
    <property type="entry name" value="ANTI-FLHC(2)FLHD(4) FACTOR YDIV-RELATED"/>
    <property type="match status" value="1"/>
</dbReference>
<dbReference type="InterPro" id="IPR050706">
    <property type="entry name" value="Cyclic-di-GMP_PDE-like"/>
</dbReference>
<dbReference type="EMBL" id="PQLX01000001">
    <property type="protein sequence ID" value="POU67743.1"/>
    <property type="molecule type" value="Genomic_DNA"/>
</dbReference>
<feature type="domain" description="EAL" evidence="5">
    <location>
        <begin position="1"/>
        <end position="225"/>
    </location>
</feature>
<accession>A0A2S4S1L5</accession>
<keyword evidence="3" id="KW-0805">Transcription regulation</keyword>
<evidence type="ECO:0000259" key="5">
    <source>
        <dbReference type="PROSITE" id="PS50883"/>
    </source>
</evidence>
<proteinExistence type="inferred from homology"/>
<name>A0A2S4S1L5_CITAM</name>
<organism evidence="6 7">
    <name type="scientific">Citrobacter amalonaticus</name>
    <dbReference type="NCBI Taxonomy" id="35703"/>
    <lineage>
        <taxon>Bacteria</taxon>
        <taxon>Pseudomonadati</taxon>
        <taxon>Pseudomonadota</taxon>
        <taxon>Gammaproteobacteria</taxon>
        <taxon>Enterobacterales</taxon>
        <taxon>Enterobacteriaceae</taxon>
        <taxon>Citrobacter</taxon>
    </lineage>
</organism>
<protein>
    <submittedName>
        <fullName evidence="6">Diguanylate phosphodiesterase</fullName>
    </submittedName>
</protein>
<evidence type="ECO:0000313" key="7">
    <source>
        <dbReference type="Proteomes" id="UP000237003"/>
    </source>
</evidence>